<dbReference type="Proteomes" id="UP000824469">
    <property type="component" value="Unassembled WGS sequence"/>
</dbReference>
<comment type="caution">
    <text evidence="2">The sequence shown here is derived from an EMBL/GenBank/DDBJ whole genome shotgun (WGS) entry which is preliminary data.</text>
</comment>
<protein>
    <submittedName>
        <fullName evidence="2">Uncharacterized protein</fullName>
    </submittedName>
</protein>
<accession>A0AA38CMR2</accession>
<gene>
    <name evidence="2" type="ORF">KI387_014843</name>
</gene>
<reference evidence="2 3" key="1">
    <citation type="journal article" date="2021" name="Nat. Plants">
        <title>The Taxus genome provides insights into paclitaxel biosynthesis.</title>
        <authorList>
            <person name="Xiong X."/>
            <person name="Gou J."/>
            <person name="Liao Q."/>
            <person name="Li Y."/>
            <person name="Zhou Q."/>
            <person name="Bi G."/>
            <person name="Li C."/>
            <person name="Du R."/>
            <person name="Wang X."/>
            <person name="Sun T."/>
            <person name="Guo L."/>
            <person name="Liang H."/>
            <person name="Lu P."/>
            <person name="Wu Y."/>
            <person name="Zhang Z."/>
            <person name="Ro D.K."/>
            <person name="Shang Y."/>
            <person name="Huang S."/>
            <person name="Yan J."/>
        </authorList>
    </citation>
    <scope>NUCLEOTIDE SEQUENCE [LARGE SCALE GENOMIC DNA]</scope>
    <source>
        <strain evidence="2">Ta-2019</strain>
    </source>
</reference>
<sequence>RIRKRQTLASPVSEELENAQTQTRGLPTNVRTVSRRFGTLGSIRSSKDLQKTMSTLGYQIDQLELVLEKIDKVKEEAL</sequence>
<feature type="compositionally biased region" description="Polar residues" evidence="1">
    <location>
        <begin position="18"/>
        <end position="31"/>
    </location>
</feature>
<keyword evidence="3" id="KW-1185">Reference proteome</keyword>
<name>A0AA38CMR2_TAXCH</name>
<feature type="region of interest" description="Disordered" evidence="1">
    <location>
        <begin position="1"/>
        <end position="31"/>
    </location>
</feature>
<evidence type="ECO:0000256" key="1">
    <source>
        <dbReference type="SAM" id="MobiDB-lite"/>
    </source>
</evidence>
<dbReference type="EMBL" id="JAHRHJ020000009">
    <property type="protein sequence ID" value="KAH9303260.1"/>
    <property type="molecule type" value="Genomic_DNA"/>
</dbReference>
<feature type="non-terminal residue" evidence="2">
    <location>
        <position position="1"/>
    </location>
</feature>
<proteinExistence type="predicted"/>
<evidence type="ECO:0000313" key="3">
    <source>
        <dbReference type="Proteomes" id="UP000824469"/>
    </source>
</evidence>
<evidence type="ECO:0000313" key="2">
    <source>
        <dbReference type="EMBL" id="KAH9303260.1"/>
    </source>
</evidence>
<dbReference type="AlphaFoldDB" id="A0AA38CMR2"/>
<organism evidence="2 3">
    <name type="scientific">Taxus chinensis</name>
    <name type="common">Chinese yew</name>
    <name type="synonym">Taxus wallichiana var. chinensis</name>
    <dbReference type="NCBI Taxonomy" id="29808"/>
    <lineage>
        <taxon>Eukaryota</taxon>
        <taxon>Viridiplantae</taxon>
        <taxon>Streptophyta</taxon>
        <taxon>Embryophyta</taxon>
        <taxon>Tracheophyta</taxon>
        <taxon>Spermatophyta</taxon>
        <taxon>Pinopsida</taxon>
        <taxon>Pinidae</taxon>
        <taxon>Conifers II</taxon>
        <taxon>Cupressales</taxon>
        <taxon>Taxaceae</taxon>
        <taxon>Taxus</taxon>
    </lineage>
</organism>
<feature type="non-terminal residue" evidence="2">
    <location>
        <position position="78"/>
    </location>
</feature>